<proteinExistence type="predicted"/>
<comment type="caution">
    <text evidence="2">The sequence shown here is derived from an EMBL/GenBank/DDBJ whole genome shotgun (WGS) entry which is preliminary data.</text>
</comment>
<name>A0A9D1NM55_9BACT</name>
<dbReference type="AlphaFoldDB" id="A0A9D1NM55"/>
<feature type="compositionally biased region" description="Acidic residues" evidence="1">
    <location>
        <begin position="959"/>
        <end position="968"/>
    </location>
</feature>
<evidence type="ECO:0000313" key="3">
    <source>
        <dbReference type="Proteomes" id="UP000886845"/>
    </source>
</evidence>
<dbReference type="Proteomes" id="UP000886845">
    <property type="component" value="Unassembled WGS sequence"/>
</dbReference>
<evidence type="ECO:0000313" key="2">
    <source>
        <dbReference type="EMBL" id="HIV08495.1"/>
    </source>
</evidence>
<sequence length="1154" mass="124145">TVIYGRYDADGSVIADGSFSPTLSKNPGGQTIDLTWDDPKLDGKVAWVDIEFNDTSLNTGWAILTGPNGETDSPEEHNGMLRGDNNSDAIFTSGYADVWNPVGRGAELDRRPYISVKSIDYPEEWTLVTRLRMPEYSDMSVLTIGANYVDTTGGTGADYSGYAVLALATGALQDRGMHVGHLDDNALDVLNLWFFPKNTCSADWKPLTSVSVPNLTDSFHLLTIRYDHGRVALFMDEHQVLDVMLPAGTRIGPGLQFGSLMGGANVDASLKGKFSWMDDEVATEPGTIDFLRLYDGLLPDSTISGLAAAYPYVHKERGTTYVRDVRYVRREGRGTDWVSEKAWVRQTTSDGNWTPYMSSVEAAPDAWDSYLYDEPAEGSIVLVECDGATTLSVNTTRHGVFPSENRTYAQLIVTGSGTLTLEPCEGWETPNKDGSYAYGRLVFSGGQGDKAAQHEGASDEENGGGTDAAYFYADANIRASVCDLSRDGVSLKDNNTVAIYADEGLMRGEEDTSHAVKQLTGPVSGSGTFITSTSTNEAYGQRSDYVVIDYFDPDKDTWLINDITVDRNGTITNPPRMDTGLFAEFTKIPGILYLELAQDALDGAEGSLSEQKWHRFGYNGDEASETDSGLAPEPALPQDFARADGLCIRLKEGTHDTLRVDSAGAVTLPFLVVEAPKDDGSADESLAILPSTGGDLRITFSEAVATARPLTVYDATSAGNTGADGIGMKPHEVKIPNTTGGTVTLIQGGTRLYGEGPYRAGKTAFAYDLDGSSIAALESLDALVFSAAQSLPDTALAAAEGATIEQTGADLPFSVKSLSLTGKGSTFRFDSTAIDVAETLSLASGATVDCTGMTEGAAPTVRDVATDDGTGADIDILLPANAQDGLVFLRSEEPDFNWAARARLLATSTADLQITRWDVRLDHEDIDGTNYRIATPNLDVPNFDDRPEDIPEEDRPGESENEWPEGSEDEIVENIIIDGHIAGEAEGYTKANTQWLMAPDIANAYACFGNVWTLAPRSVDPLSEDYATRDLLMAYEFGISRMAFSEDGKSIVIEATLRNALKDCPYFTEEQLQDAGALKPPVFLPGVKVAIVGKDGNPLADVQEITAEQAATYGFTPNVSANETSRWFLVPYDDTTFPEGTATNLTVRATPAAE</sequence>
<feature type="non-terminal residue" evidence="2">
    <location>
        <position position="1"/>
    </location>
</feature>
<gene>
    <name evidence="2" type="ORF">IAC79_00065</name>
</gene>
<reference evidence="2" key="2">
    <citation type="journal article" date="2021" name="PeerJ">
        <title>Extensive microbial diversity within the chicken gut microbiome revealed by metagenomics and culture.</title>
        <authorList>
            <person name="Gilroy R."/>
            <person name="Ravi A."/>
            <person name="Getino M."/>
            <person name="Pursley I."/>
            <person name="Horton D.L."/>
            <person name="Alikhan N.F."/>
            <person name="Baker D."/>
            <person name="Gharbi K."/>
            <person name="Hall N."/>
            <person name="Watson M."/>
            <person name="Adriaenssens E.M."/>
            <person name="Foster-Nyarko E."/>
            <person name="Jarju S."/>
            <person name="Secka A."/>
            <person name="Antonio M."/>
            <person name="Oren A."/>
            <person name="Chaudhuri R.R."/>
            <person name="La Ragione R."/>
            <person name="Hildebrand F."/>
            <person name="Pallen M.J."/>
        </authorList>
    </citation>
    <scope>NUCLEOTIDE SEQUENCE</scope>
    <source>
        <strain evidence="2">35461</strain>
    </source>
</reference>
<organism evidence="2 3">
    <name type="scientific">Candidatus Spyradenecus faecavium</name>
    <dbReference type="NCBI Taxonomy" id="2840947"/>
    <lineage>
        <taxon>Bacteria</taxon>
        <taxon>Pseudomonadati</taxon>
        <taxon>Lentisphaerota</taxon>
        <taxon>Lentisphaeria</taxon>
        <taxon>Lentisphaerales</taxon>
        <taxon>Lentisphaeraceae</taxon>
        <taxon>Lentisphaeraceae incertae sedis</taxon>
        <taxon>Candidatus Spyradenecus</taxon>
    </lineage>
</organism>
<feature type="region of interest" description="Disordered" evidence="1">
    <location>
        <begin position="937"/>
        <end position="968"/>
    </location>
</feature>
<evidence type="ECO:0000256" key="1">
    <source>
        <dbReference type="SAM" id="MobiDB-lite"/>
    </source>
</evidence>
<reference evidence="2" key="1">
    <citation type="submission" date="2020-10" db="EMBL/GenBank/DDBJ databases">
        <authorList>
            <person name="Gilroy R."/>
        </authorList>
    </citation>
    <scope>NUCLEOTIDE SEQUENCE</scope>
    <source>
        <strain evidence="2">35461</strain>
    </source>
</reference>
<accession>A0A9D1NM55</accession>
<protein>
    <submittedName>
        <fullName evidence="2">Uncharacterized protein</fullName>
    </submittedName>
</protein>
<feature type="compositionally biased region" description="Basic and acidic residues" evidence="1">
    <location>
        <begin position="943"/>
        <end position="958"/>
    </location>
</feature>
<dbReference type="EMBL" id="DVOR01000002">
    <property type="protein sequence ID" value="HIV08495.1"/>
    <property type="molecule type" value="Genomic_DNA"/>
</dbReference>